<keyword evidence="4" id="KW-1185">Reference proteome</keyword>
<gene>
    <name evidence="3" type="ORF">H9Y04_45300</name>
</gene>
<dbReference type="EMBL" id="JACTVJ010000066">
    <property type="protein sequence ID" value="MBC9719697.1"/>
    <property type="molecule type" value="Genomic_DNA"/>
</dbReference>
<dbReference type="Proteomes" id="UP000642284">
    <property type="component" value="Unassembled WGS sequence"/>
</dbReference>
<evidence type="ECO:0008006" key="5">
    <source>
        <dbReference type="Google" id="ProtNLM"/>
    </source>
</evidence>
<sequence>MLPCWAQTSAVVAAASILVCAVTVWTNLHLARQRVRWEARMEHARWESERLRACLTHLIEAAGAANRYIAALQIIDPTDFDQRKTHAMAVIDPVGKAEAELAAAHRRPGTERAFTGVEHALDVLGELVTGPAPHAQPAQEREPGGLEPVLTHILSPFTDADAYRAHAWKIWDDGEPVRQGISAAARLARHPLDALTAPRPTPTTATSPAAEPQ</sequence>
<keyword evidence="2" id="KW-1133">Transmembrane helix</keyword>
<evidence type="ECO:0000313" key="4">
    <source>
        <dbReference type="Proteomes" id="UP000642284"/>
    </source>
</evidence>
<reference evidence="3 4" key="1">
    <citation type="submission" date="2020-08" db="EMBL/GenBank/DDBJ databases">
        <title>Genemic of Streptomyces polyaspartic.</title>
        <authorList>
            <person name="Liu W."/>
        </authorList>
    </citation>
    <scope>NUCLEOTIDE SEQUENCE [LARGE SCALE GENOMIC DNA]</scope>
    <source>
        <strain evidence="3 4">TRM66268-LWL</strain>
    </source>
</reference>
<evidence type="ECO:0000256" key="2">
    <source>
        <dbReference type="SAM" id="Phobius"/>
    </source>
</evidence>
<organism evidence="3 4">
    <name type="scientific">Streptomyces polyasparticus</name>
    <dbReference type="NCBI Taxonomy" id="2767826"/>
    <lineage>
        <taxon>Bacteria</taxon>
        <taxon>Bacillati</taxon>
        <taxon>Actinomycetota</taxon>
        <taxon>Actinomycetes</taxon>
        <taxon>Kitasatosporales</taxon>
        <taxon>Streptomycetaceae</taxon>
        <taxon>Streptomyces</taxon>
    </lineage>
</organism>
<dbReference type="RefSeq" id="WP_187820094.1">
    <property type="nucleotide sequence ID" value="NZ_JACTVJ010000066.1"/>
</dbReference>
<feature type="compositionally biased region" description="Low complexity" evidence="1">
    <location>
        <begin position="194"/>
        <end position="213"/>
    </location>
</feature>
<proteinExistence type="predicted"/>
<protein>
    <recommendedName>
        <fullName evidence="5">LemA family protein</fullName>
    </recommendedName>
</protein>
<comment type="caution">
    <text evidence="3">The sequence shown here is derived from an EMBL/GenBank/DDBJ whole genome shotgun (WGS) entry which is preliminary data.</text>
</comment>
<evidence type="ECO:0000256" key="1">
    <source>
        <dbReference type="SAM" id="MobiDB-lite"/>
    </source>
</evidence>
<evidence type="ECO:0000313" key="3">
    <source>
        <dbReference type="EMBL" id="MBC9719697.1"/>
    </source>
</evidence>
<keyword evidence="2" id="KW-0472">Membrane</keyword>
<feature type="transmembrane region" description="Helical" evidence="2">
    <location>
        <begin position="12"/>
        <end position="31"/>
    </location>
</feature>
<accession>A0ABR7SYH8</accession>
<feature type="region of interest" description="Disordered" evidence="1">
    <location>
        <begin position="191"/>
        <end position="213"/>
    </location>
</feature>
<name>A0ABR7SYH8_9ACTN</name>
<keyword evidence="2" id="KW-0812">Transmembrane</keyword>